<evidence type="ECO:0000256" key="6">
    <source>
        <dbReference type="ARBA" id="ARBA00038095"/>
    </source>
</evidence>
<evidence type="ECO:0000256" key="1">
    <source>
        <dbReference type="ARBA" id="ARBA00005189"/>
    </source>
</evidence>
<protein>
    <recommendedName>
        <fullName evidence="8">L-ornithine N(alpha)-acyltransferase</fullName>
        <ecNumber evidence="7">2.3.2.30</ecNumber>
    </recommendedName>
</protein>
<dbReference type="Proteomes" id="UP000277007">
    <property type="component" value="Unassembled WGS sequence"/>
</dbReference>
<evidence type="ECO:0000313" key="12">
    <source>
        <dbReference type="Proteomes" id="UP000277007"/>
    </source>
</evidence>
<keyword evidence="12" id="KW-1185">Reference proteome</keyword>
<dbReference type="RefSeq" id="WP_126617535.1">
    <property type="nucleotide sequence ID" value="NZ_JBHUCY010000015.1"/>
</dbReference>
<evidence type="ECO:0000256" key="3">
    <source>
        <dbReference type="ARBA" id="ARBA00022679"/>
    </source>
</evidence>
<evidence type="ECO:0000256" key="8">
    <source>
        <dbReference type="ARBA" id="ARBA00039866"/>
    </source>
</evidence>
<sequence>MADTSVDQGESSDLRMGSLEVRLAETAAEIDWAQALRYRVFYDEMAAIPSDAMKARLRDFDPFDALCDHLLVIDHARGNGPEMVVGTYRLIRRPAAEQVGRFYSSDEYDISPLASYPGEVLELGRSCVDAGYRTRGSMQLLWRGIASYVFQHDIALMFGCASLPGTDPAALAEPLAYLHHHHLAPPELRATALPDRYVSMNLMEKDRIDPRRALNVLPPLIKGYLRLGGFVGDGGVIDHQFNTTDVCIVVKTDLITDKYFKHYERRNRDSQPG</sequence>
<name>A0A3S0IDF4_9PROT</name>
<comment type="caution">
    <text evidence="11">The sequence shown here is derived from an EMBL/GenBank/DDBJ whole genome shotgun (WGS) entry which is preliminary data.</text>
</comment>
<evidence type="ECO:0000256" key="10">
    <source>
        <dbReference type="ARBA" id="ARBA00047785"/>
    </source>
</evidence>
<accession>A0A3S0IDF4</accession>
<dbReference type="PANTHER" id="PTHR37323">
    <property type="entry name" value="GCN5-RELATED N-ACETYLTRANSFERASE"/>
    <property type="match status" value="1"/>
</dbReference>
<dbReference type="AlphaFoldDB" id="A0A3S0IDF4"/>
<evidence type="ECO:0000256" key="4">
    <source>
        <dbReference type="ARBA" id="ARBA00023098"/>
    </source>
</evidence>
<dbReference type="SUPFAM" id="SSF55729">
    <property type="entry name" value="Acyl-CoA N-acyltransferases (Nat)"/>
    <property type="match status" value="1"/>
</dbReference>
<evidence type="ECO:0000313" key="11">
    <source>
        <dbReference type="EMBL" id="RTR17787.1"/>
    </source>
</evidence>
<keyword evidence="2" id="KW-0444">Lipid biosynthesis</keyword>
<evidence type="ECO:0000256" key="9">
    <source>
        <dbReference type="ARBA" id="ARBA00045724"/>
    </source>
</evidence>
<comment type="catalytic activity">
    <reaction evidence="10">
        <text>a (3R)-hydroxyacyl-[ACP] + L-ornithine = a lyso-ornithine lipid + holo-[ACP] + H(+)</text>
        <dbReference type="Rhea" id="RHEA:20633"/>
        <dbReference type="Rhea" id="RHEA-COMP:9685"/>
        <dbReference type="Rhea" id="RHEA-COMP:9945"/>
        <dbReference type="ChEBI" id="CHEBI:15378"/>
        <dbReference type="ChEBI" id="CHEBI:46911"/>
        <dbReference type="ChEBI" id="CHEBI:64479"/>
        <dbReference type="ChEBI" id="CHEBI:78827"/>
        <dbReference type="ChEBI" id="CHEBI:138482"/>
        <dbReference type="EC" id="2.3.2.30"/>
    </reaction>
    <physiologicalReaction direction="left-to-right" evidence="10">
        <dbReference type="Rhea" id="RHEA:20634"/>
    </physiologicalReaction>
</comment>
<dbReference type="InterPro" id="IPR016181">
    <property type="entry name" value="Acyl_CoA_acyltransferase"/>
</dbReference>
<dbReference type="GO" id="GO:0043810">
    <property type="term" value="F:ornithine-acyl [acyl carrier protein] N-acyltransferase activity"/>
    <property type="evidence" value="ECO:0007669"/>
    <property type="project" value="UniProtKB-EC"/>
</dbReference>
<evidence type="ECO:0000256" key="5">
    <source>
        <dbReference type="ARBA" id="ARBA00023315"/>
    </source>
</evidence>
<keyword evidence="4" id="KW-0443">Lipid metabolism</keyword>
<dbReference type="EMBL" id="RXMA01000017">
    <property type="protein sequence ID" value="RTR17787.1"/>
    <property type="molecule type" value="Genomic_DNA"/>
</dbReference>
<organism evidence="11 12">
    <name type="scientific">Azospirillum griseum</name>
    <dbReference type="NCBI Taxonomy" id="2496639"/>
    <lineage>
        <taxon>Bacteria</taxon>
        <taxon>Pseudomonadati</taxon>
        <taxon>Pseudomonadota</taxon>
        <taxon>Alphaproteobacteria</taxon>
        <taxon>Rhodospirillales</taxon>
        <taxon>Azospirillaceae</taxon>
        <taxon>Azospirillum</taxon>
    </lineage>
</organism>
<evidence type="ECO:0000256" key="7">
    <source>
        <dbReference type="ARBA" id="ARBA00039058"/>
    </source>
</evidence>
<comment type="function">
    <text evidence="9">Catalyzes the first step in the biosynthesis of ornithine lipids, which are phosphorus-free membrane lipids. Catalyzes the 3-hydroxyacyl-acyl carrier protein-dependent acylation of ornithine to form lyso-ornithine lipid (LOL).</text>
</comment>
<dbReference type="Gene3D" id="3.40.630.30">
    <property type="match status" value="1"/>
</dbReference>
<comment type="pathway">
    <text evidence="1">Lipid metabolism.</text>
</comment>
<dbReference type="OrthoDB" id="9787072at2"/>
<proteinExistence type="inferred from homology"/>
<gene>
    <name evidence="11" type="ORF">EJ903_16765</name>
</gene>
<dbReference type="EC" id="2.3.2.30" evidence="7"/>
<reference evidence="11 12" key="1">
    <citation type="submission" date="2018-12" db="EMBL/GenBank/DDBJ databases">
        <authorList>
            <person name="Yang Y."/>
        </authorList>
    </citation>
    <scope>NUCLEOTIDE SEQUENCE [LARGE SCALE GENOMIC DNA]</scope>
    <source>
        <strain evidence="11 12">L-25-5w-1</strain>
    </source>
</reference>
<comment type="similarity">
    <text evidence="6">Belongs to the acetyltransferase family. OlsB subfamily.</text>
</comment>
<evidence type="ECO:0000256" key="2">
    <source>
        <dbReference type="ARBA" id="ARBA00022516"/>
    </source>
</evidence>
<keyword evidence="5" id="KW-0012">Acyltransferase</keyword>
<dbReference type="GO" id="GO:0006629">
    <property type="term" value="P:lipid metabolic process"/>
    <property type="evidence" value="ECO:0007669"/>
    <property type="project" value="UniProtKB-KW"/>
</dbReference>
<keyword evidence="3 11" id="KW-0808">Transferase</keyword>
<dbReference type="Pfam" id="PF13444">
    <property type="entry name" value="Acetyltransf_5"/>
    <property type="match status" value="1"/>
</dbReference>
<dbReference type="InterPro" id="IPR052351">
    <property type="entry name" value="Ornithine_N-alpha-AT"/>
</dbReference>
<dbReference type="PANTHER" id="PTHR37323:SF1">
    <property type="entry name" value="L-ORNITHINE N(ALPHA)-ACYLTRANSFERASE"/>
    <property type="match status" value="1"/>
</dbReference>